<dbReference type="EMBL" id="DVNA01000028">
    <property type="protein sequence ID" value="HIU54403.1"/>
    <property type="molecule type" value="Genomic_DNA"/>
</dbReference>
<dbReference type="GO" id="GO:0005987">
    <property type="term" value="P:sucrose catabolic process"/>
    <property type="evidence" value="ECO:0007669"/>
    <property type="project" value="TreeGrafter"/>
</dbReference>
<dbReference type="PROSITE" id="PS00609">
    <property type="entry name" value="GLYCOSYL_HYDROL_F32"/>
    <property type="match status" value="1"/>
</dbReference>
<comment type="similarity">
    <text evidence="1 4">Belongs to the glycosyl hydrolase 32 family.</text>
</comment>
<evidence type="ECO:0000256" key="2">
    <source>
        <dbReference type="ARBA" id="ARBA00022801"/>
    </source>
</evidence>
<reference evidence="8" key="1">
    <citation type="submission" date="2020-10" db="EMBL/GenBank/DDBJ databases">
        <authorList>
            <person name="Gilroy R."/>
        </authorList>
    </citation>
    <scope>NUCLEOTIDE SEQUENCE</scope>
    <source>
        <strain evidence="8">CHK158-818</strain>
    </source>
</reference>
<name>A0A9D1M5R4_9BACT</name>
<dbReference type="SMART" id="SM00640">
    <property type="entry name" value="Glyco_32"/>
    <property type="match status" value="1"/>
</dbReference>
<proteinExistence type="inferred from homology"/>
<dbReference type="Pfam" id="PF16352">
    <property type="entry name" value="DUF4980"/>
    <property type="match status" value="1"/>
</dbReference>
<dbReference type="Proteomes" id="UP000824112">
    <property type="component" value="Unassembled WGS sequence"/>
</dbReference>
<keyword evidence="3 4" id="KW-0326">Glycosidase</keyword>
<dbReference type="InterPro" id="IPR032313">
    <property type="entry name" value="DUF4980"/>
</dbReference>
<evidence type="ECO:0000259" key="5">
    <source>
        <dbReference type="Pfam" id="PF00251"/>
    </source>
</evidence>
<dbReference type="PANTHER" id="PTHR42800">
    <property type="entry name" value="EXOINULINASE INUD (AFU_ORTHOLOGUE AFUA_5G00480)"/>
    <property type="match status" value="1"/>
</dbReference>
<reference evidence="8" key="2">
    <citation type="journal article" date="2021" name="PeerJ">
        <title>Extensive microbial diversity within the chicken gut microbiome revealed by metagenomics and culture.</title>
        <authorList>
            <person name="Gilroy R."/>
            <person name="Ravi A."/>
            <person name="Getino M."/>
            <person name="Pursley I."/>
            <person name="Horton D.L."/>
            <person name="Alikhan N.F."/>
            <person name="Baker D."/>
            <person name="Gharbi K."/>
            <person name="Hall N."/>
            <person name="Watson M."/>
            <person name="Adriaenssens E.M."/>
            <person name="Foster-Nyarko E."/>
            <person name="Jarju S."/>
            <person name="Secka A."/>
            <person name="Antonio M."/>
            <person name="Oren A."/>
            <person name="Chaudhuri R.R."/>
            <person name="La Ragione R."/>
            <person name="Hildebrand F."/>
            <person name="Pallen M.J."/>
        </authorList>
    </citation>
    <scope>NUCLEOTIDE SEQUENCE</scope>
    <source>
        <strain evidence="8">CHK158-818</strain>
    </source>
</reference>
<sequence length="601" mass="68115">MSTRIFLWGKFLLGFVLVAIGLNGCDGRSTSFSVEHSADKQSVVKIQGQANYLLLPVEEATAEAKVYMEIDGVKTLPVDVRLARSKVDYYVPYELKGERNAVVYIDRVESDALCWNRLLLSDTFGVENVEEYRPTYHFSPAYGWMNDPNGMVYLDGEYHLFYQYNPYGSMWGNMHWGHAVSPDLVSWQHLPVAIAPDSLGTIFSGSAVVDEENVSGFGKNAIVVFFTSAGQRQSQSIAYSTDNGRTFTKYDKNPVVTADIPDFRDPKVFYHEPSQKWVMVVASGHEVRFFISTNLRDWDFSGSFGQGYGSHAGVWECPDLIELPVNDRPGDKKWVLLLNINPGCIFGGSATQYFTGEFDGKTFTCDSEPETVKWMDWGKDHYATVTFSNTDERKIAIAWMSNWQYANQVPTRQFRSANSIPRDLSLYTQEGETYLSSIPVPEMETLREEKNIYPAVTEQQGDYCIERLFENNQGAYEIVLTIKRKTADVFGFRLSNGKGEQVDFCYNLPEKKFAMDRTKSGLTDFSGDFPVVTYAPIVPQERYTLRLFVDKSSIECFDGDGKLAMTNLVFPREPYNSLTFYAQNGSYDVESVVVYSLKESM</sequence>
<keyword evidence="2 4" id="KW-0378">Hydrolase</keyword>
<feature type="domain" description="Glycosyl hydrolase family 32 N-terminal" evidence="5">
    <location>
        <begin position="137"/>
        <end position="431"/>
    </location>
</feature>
<evidence type="ECO:0000256" key="3">
    <source>
        <dbReference type="ARBA" id="ARBA00023295"/>
    </source>
</evidence>
<evidence type="ECO:0000313" key="9">
    <source>
        <dbReference type="Proteomes" id="UP000824112"/>
    </source>
</evidence>
<dbReference type="SUPFAM" id="SSF75005">
    <property type="entry name" value="Arabinanase/levansucrase/invertase"/>
    <property type="match status" value="1"/>
</dbReference>
<feature type="domain" description="DUF4980" evidence="7">
    <location>
        <begin position="39"/>
        <end position="136"/>
    </location>
</feature>
<dbReference type="GO" id="GO:0004575">
    <property type="term" value="F:sucrose alpha-glucosidase activity"/>
    <property type="evidence" value="ECO:0007669"/>
    <property type="project" value="TreeGrafter"/>
</dbReference>
<dbReference type="FunFam" id="2.115.10.20:FF:000002">
    <property type="entry name" value="Invertase 2"/>
    <property type="match status" value="1"/>
</dbReference>
<evidence type="ECO:0000256" key="4">
    <source>
        <dbReference type="RuleBase" id="RU362110"/>
    </source>
</evidence>
<comment type="caution">
    <text evidence="8">The sequence shown here is derived from an EMBL/GenBank/DDBJ whole genome shotgun (WGS) entry which is preliminary data.</text>
</comment>
<evidence type="ECO:0000256" key="1">
    <source>
        <dbReference type="ARBA" id="ARBA00009902"/>
    </source>
</evidence>
<dbReference type="Gene3D" id="2.60.120.560">
    <property type="entry name" value="Exo-inulinase, domain 1"/>
    <property type="match status" value="1"/>
</dbReference>
<dbReference type="CDD" id="cd18622">
    <property type="entry name" value="GH32_Inu-like"/>
    <property type="match status" value="1"/>
</dbReference>
<dbReference type="InterPro" id="IPR013148">
    <property type="entry name" value="Glyco_hydro_32_N"/>
</dbReference>
<dbReference type="InterPro" id="IPR001362">
    <property type="entry name" value="Glyco_hydro_32"/>
</dbReference>
<feature type="domain" description="Glycosyl hydrolase family 32 C-terminal" evidence="6">
    <location>
        <begin position="442"/>
        <end position="595"/>
    </location>
</feature>
<evidence type="ECO:0000259" key="7">
    <source>
        <dbReference type="Pfam" id="PF16352"/>
    </source>
</evidence>
<organism evidence="8 9">
    <name type="scientific">Candidatus Gallibacteroides avistercoris</name>
    <dbReference type="NCBI Taxonomy" id="2840833"/>
    <lineage>
        <taxon>Bacteria</taxon>
        <taxon>Pseudomonadati</taxon>
        <taxon>Bacteroidota</taxon>
        <taxon>Bacteroidia</taxon>
        <taxon>Bacteroidales</taxon>
        <taxon>Bacteroidaceae</taxon>
        <taxon>Bacteroidaceae incertae sedis</taxon>
        <taxon>Candidatus Gallibacteroides</taxon>
    </lineage>
</organism>
<dbReference type="Pfam" id="PF00251">
    <property type="entry name" value="Glyco_hydro_32N"/>
    <property type="match status" value="1"/>
</dbReference>
<dbReference type="Pfam" id="PF08244">
    <property type="entry name" value="Glyco_hydro_32C"/>
    <property type="match status" value="1"/>
</dbReference>
<protein>
    <submittedName>
        <fullName evidence="8">GH32 C-terminal domain-containing protein</fullName>
    </submittedName>
</protein>
<dbReference type="SUPFAM" id="SSF49899">
    <property type="entry name" value="Concanavalin A-like lectins/glucanases"/>
    <property type="match status" value="1"/>
</dbReference>
<dbReference type="AlphaFoldDB" id="A0A9D1M5R4"/>
<dbReference type="InterPro" id="IPR013189">
    <property type="entry name" value="Glyco_hydro_32_C"/>
</dbReference>
<gene>
    <name evidence="8" type="ORF">IAB03_01190</name>
</gene>
<evidence type="ECO:0000259" key="6">
    <source>
        <dbReference type="Pfam" id="PF08244"/>
    </source>
</evidence>
<dbReference type="PANTHER" id="PTHR42800:SF1">
    <property type="entry name" value="EXOINULINASE INUD (AFU_ORTHOLOGUE AFUA_5G00480)"/>
    <property type="match status" value="1"/>
</dbReference>
<dbReference type="Gene3D" id="2.115.10.20">
    <property type="entry name" value="Glycosyl hydrolase domain, family 43"/>
    <property type="match status" value="1"/>
</dbReference>
<dbReference type="GO" id="GO:0005737">
    <property type="term" value="C:cytoplasm"/>
    <property type="evidence" value="ECO:0007669"/>
    <property type="project" value="TreeGrafter"/>
</dbReference>
<dbReference type="InterPro" id="IPR018053">
    <property type="entry name" value="Glyco_hydro_32_AS"/>
</dbReference>
<accession>A0A9D1M5R4</accession>
<dbReference type="InterPro" id="IPR013320">
    <property type="entry name" value="ConA-like_dom_sf"/>
</dbReference>
<evidence type="ECO:0000313" key="8">
    <source>
        <dbReference type="EMBL" id="HIU54403.1"/>
    </source>
</evidence>
<dbReference type="InterPro" id="IPR023296">
    <property type="entry name" value="Glyco_hydro_beta-prop_sf"/>
</dbReference>